<dbReference type="EMBL" id="JBHRTN010000018">
    <property type="protein sequence ID" value="MFC3126968.1"/>
    <property type="molecule type" value="Genomic_DNA"/>
</dbReference>
<sequence>MDVSEYYDQMHTYTWRDSAFELHSGIHHHAIHRFLQAPDGSFSPDTIHTLLAAHLPRLPGFRGLDAGCGYGGTCFRLLPLTGGVWTGITISATQRRLAAARAVELGFEARAHFARRSYDDPQEGSFHAILAIESLAHSRDPAASLTNLARHLRPGGVFLLVDDMPRPGLPAEEAGWLAEFRRYWHCPVLPMADGWRAMLAAEGLELAHDQDLLPLTRPRPMEMLETAWVEHSARLPARRSEGFGAVAEGELGGIRLEQLMRRGAVEYRLMVARRPG</sequence>
<dbReference type="PANTHER" id="PTHR43667:SF2">
    <property type="entry name" value="FATTY ACID C-METHYL TRANSFERASE"/>
    <property type="match status" value="1"/>
</dbReference>
<dbReference type="InterPro" id="IPR029063">
    <property type="entry name" value="SAM-dependent_MTases_sf"/>
</dbReference>
<name>A0ABV7G5Y7_9PROT</name>
<evidence type="ECO:0000313" key="4">
    <source>
        <dbReference type="Proteomes" id="UP001595593"/>
    </source>
</evidence>
<keyword evidence="3" id="KW-0489">Methyltransferase</keyword>
<evidence type="ECO:0000259" key="2">
    <source>
        <dbReference type="SMART" id="SM00828"/>
    </source>
</evidence>
<gene>
    <name evidence="3" type="ORF">ACFOD4_18020</name>
</gene>
<dbReference type="SUPFAM" id="SSF53335">
    <property type="entry name" value="S-adenosyl-L-methionine-dependent methyltransferases"/>
    <property type="match status" value="1"/>
</dbReference>
<reference evidence="4" key="1">
    <citation type="journal article" date="2019" name="Int. J. Syst. Evol. Microbiol.">
        <title>The Global Catalogue of Microorganisms (GCM) 10K type strain sequencing project: providing services to taxonomists for standard genome sequencing and annotation.</title>
        <authorList>
            <consortium name="The Broad Institute Genomics Platform"/>
            <consortium name="The Broad Institute Genome Sequencing Center for Infectious Disease"/>
            <person name="Wu L."/>
            <person name="Ma J."/>
        </authorList>
    </citation>
    <scope>NUCLEOTIDE SEQUENCE [LARGE SCALE GENOMIC DNA]</scope>
    <source>
        <strain evidence="4">KCTC 52094</strain>
    </source>
</reference>
<dbReference type="PANTHER" id="PTHR43667">
    <property type="entry name" value="CYCLOPROPANE-FATTY-ACYL-PHOSPHOLIPID SYNTHASE"/>
    <property type="match status" value="1"/>
</dbReference>
<dbReference type="SMART" id="SM00828">
    <property type="entry name" value="PKS_MT"/>
    <property type="match status" value="1"/>
</dbReference>
<dbReference type="GO" id="GO:0032259">
    <property type="term" value="P:methylation"/>
    <property type="evidence" value="ECO:0007669"/>
    <property type="project" value="UniProtKB-KW"/>
</dbReference>
<dbReference type="GO" id="GO:0008168">
    <property type="term" value="F:methyltransferase activity"/>
    <property type="evidence" value="ECO:0007669"/>
    <property type="project" value="UniProtKB-KW"/>
</dbReference>
<keyword evidence="4" id="KW-1185">Reference proteome</keyword>
<dbReference type="CDD" id="cd02440">
    <property type="entry name" value="AdoMet_MTases"/>
    <property type="match status" value="1"/>
</dbReference>
<dbReference type="InterPro" id="IPR013217">
    <property type="entry name" value="Methyltransf_12"/>
</dbReference>
<proteinExistence type="predicted"/>
<evidence type="ECO:0000256" key="1">
    <source>
        <dbReference type="ARBA" id="ARBA00022679"/>
    </source>
</evidence>
<organism evidence="3 4">
    <name type="scientific">Teichococcus globiformis</name>
    <dbReference type="NCBI Taxonomy" id="2307229"/>
    <lineage>
        <taxon>Bacteria</taxon>
        <taxon>Pseudomonadati</taxon>
        <taxon>Pseudomonadota</taxon>
        <taxon>Alphaproteobacteria</taxon>
        <taxon>Acetobacterales</taxon>
        <taxon>Roseomonadaceae</taxon>
        <taxon>Roseomonas</taxon>
    </lineage>
</organism>
<dbReference type="RefSeq" id="WP_379598629.1">
    <property type="nucleotide sequence ID" value="NZ_JBHRTN010000018.1"/>
</dbReference>
<dbReference type="Proteomes" id="UP001595593">
    <property type="component" value="Unassembled WGS sequence"/>
</dbReference>
<keyword evidence="1 3" id="KW-0808">Transferase</keyword>
<comment type="caution">
    <text evidence="3">The sequence shown here is derived from an EMBL/GenBank/DDBJ whole genome shotgun (WGS) entry which is preliminary data.</text>
</comment>
<accession>A0ABV7G5Y7</accession>
<dbReference type="Pfam" id="PF08242">
    <property type="entry name" value="Methyltransf_12"/>
    <property type="match status" value="1"/>
</dbReference>
<dbReference type="Gene3D" id="3.40.50.150">
    <property type="entry name" value="Vaccinia Virus protein VP39"/>
    <property type="match status" value="1"/>
</dbReference>
<evidence type="ECO:0000313" key="3">
    <source>
        <dbReference type="EMBL" id="MFC3126968.1"/>
    </source>
</evidence>
<feature type="domain" description="Polyketide synthase-like methyltransferase" evidence="2">
    <location>
        <begin position="55"/>
        <end position="261"/>
    </location>
</feature>
<protein>
    <submittedName>
        <fullName evidence="3">SAM-dependent methyltransferase</fullName>
        <ecNumber evidence="3">2.1.1.-</ecNumber>
    </submittedName>
</protein>
<dbReference type="EC" id="2.1.1.-" evidence="3"/>
<dbReference type="InterPro" id="IPR050723">
    <property type="entry name" value="CFA/CMAS"/>
</dbReference>
<dbReference type="InterPro" id="IPR020803">
    <property type="entry name" value="MeTfrase_dom"/>
</dbReference>